<proteinExistence type="predicted"/>
<name>A0A6J5T9K9_9CAUD</name>
<accession>A0A6J5T9K9</accession>
<sequence length="73" mass="8224">MRNLEAEEKLARRLHMLAGGGFLLGLVALAVGTELLILDYYTEDRAMFWCWQGLWVIVLSIVISKIAAVFKKA</sequence>
<keyword evidence="1" id="KW-0812">Transmembrane</keyword>
<keyword evidence="1" id="KW-1133">Transmembrane helix</keyword>
<dbReference type="EMBL" id="LR797824">
    <property type="protein sequence ID" value="CAB4241615.1"/>
    <property type="molecule type" value="Genomic_DNA"/>
</dbReference>
<gene>
    <name evidence="2" type="ORF">UFOVP71_153</name>
</gene>
<organism evidence="2">
    <name type="scientific">uncultured Caudovirales phage</name>
    <dbReference type="NCBI Taxonomy" id="2100421"/>
    <lineage>
        <taxon>Viruses</taxon>
        <taxon>Duplodnaviria</taxon>
        <taxon>Heunggongvirae</taxon>
        <taxon>Uroviricota</taxon>
        <taxon>Caudoviricetes</taxon>
        <taxon>Peduoviridae</taxon>
        <taxon>Maltschvirus</taxon>
        <taxon>Maltschvirus maltsch</taxon>
    </lineage>
</organism>
<keyword evidence="1" id="KW-0472">Membrane</keyword>
<evidence type="ECO:0000313" key="2">
    <source>
        <dbReference type="EMBL" id="CAB4241615.1"/>
    </source>
</evidence>
<protein>
    <submittedName>
        <fullName evidence="2">Uncharacterized protein</fullName>
    </submittedName>
</protein>
<evidence type="ECO:0000256" key="1">
    <source>
        <dbReference type="SAM" id="Phobius"/>
    </source>
</evidence>
<feature type="transmembrane region" description="Helical" evidence="1">
    <location>
        <begin position="21"/>
        <end position="40"/>
    </location>
</feature>
<feature type="transmembrane region" description="Helical" evidence="1">
    <location>
        <begin position="46"/>
        <end position="70"/>
    </location>
</feature>
<reference evidence="2" key="1">
    <citation type="submission" date="2020-05" db="EMBL/GenBank/DDBJ databases">
        <authorList>
            <person name="Chiriac C."/>
            <person name="Salcher M."/>
            <person name="Ghai R."/>
            <person name="Kavagutti S V."/>
        </authorList>
    </citation>
    <scope>NUCLEOTIDE SEQUENCE</scope>
</reference>